<accession>A0A0R0LZP4</accession>
<sequence>MFVINFLSIFNIINCSDVEYSVDFDIIVKSNISKPDKQKSVVFGNPSLIYGGHTTTKYLRKEYDPKSKFYQDFIKNVELYLKYEHEFVTNSSMDDLKVMEISQSESEDPSIKSTGKFENPNYKNTELYNYKIMKGFFDIKSDLGNKIKELVSKVLKGDMIDDVIILDVQKQEKCTSYAASFQNTEEIQEDTDSEESYENLDFFDDNPHLKEKNPVNKSEEANDDMTSQSSERGLSRSTQDTENQDESYNE</sequence>
<reference evidence="2 3" key="1">
    <citation type="submission" date="2015-07" db="EMBL/GenBank/DDBJ databases">
        <title>The genome of Pseudoloma neurophilia, a relevant intracellular parasite of the zebrafish.</title>
        <authorList>
            <person name="Ndikumana S."/>
            <person name="Pelin A."/>
            <person name="Sanders J."/>
            <person name="Corradi N."/>
        </authorList>
    </citation>
    <scope>NUCLEOTIDE SEQUENCE [LARGE SCALE GENOMIC DNA]</scope>
    <source>
        <strain evidence="2 3">MK1</strain>
    </source>
</reference>
<evidence type="ECO:0000313" key="2">
    <source>
        <dbReference type="EMBL" id="KRH94732.1"/>
    </source>
</evidence>
<comment type="caution">
    <text evidence="2">The sequence shown here is derived from an EMBL/GenBank/DDBJ whole genome shotgun (WGS) entry which is preliminary data.</text>
</comment>
<dbReference type="AlphaFoldDB" id="A0A0R0LZP4"/>
<keyword evidence="3" id="KW-1185">Reference proteome</keyword>
<protein>
    <submittedName>
        <fullName evidence="2">Uncharacterized protein</fullName>
    </submittedName>
</protein>
<feature type="compositionally biased region" description="Polar residues" evidence="1">
    <location>
        <begin position="224"/>
        <end position="241"/>
    </location>
</feature>
<evidence type="ECO:0000256" key="1">
    <source>
        <dbReference type="SAM" id="MobiDB-lite"/>
    </source>
</evidence>
<feature type="compositionally biased region" description="Basic and acidic residues" evidence="1">
    <location>
        <begin position="205"/>
        <end position="220"/>
    </location>
</feature>
<evidence type="ECO:0000313" key="3">
    <source>
        <dbReference type="Proteomes" id="UP000051530"/>
    </source>
</evidence>
<feature type="region of interest" description="Disordered" evidence="1">
    <location>
        <begin position="185"/>
        <end position="250"/>
    </location>
</feature>
<name>A0A0R0LZP4_9MICR</name>
<dbReference type="EMBL" id="LGUB01000037">
    <property type="protein sequence ID" value="KRH94732.1"/>
    <property type="molecule type" value="Genomic_DNA"/>
</dbReference>
<organism evidence="2 3">
    <name type="scientific">Pseudoloma neurophilia</name>
    <dbReference type="NCBI Taxonomy" id="146866"/>
    <lineage>
        <taxon>Eukaryota</taxon>
        <taxon>Fungi</taxon>
        <taxon>Fungi incertae sedis</taxon>
        <taxon>Microsporidia</taxon>
        <taxon>Pseudoloma</taxon>
    </lineage>
</organism>
<proteinExistence type="predicted"/>
<feature type="compositionally biased region" description="Acidic residues" evidence="1">
    <location>
        <begin position="186"/>
        <end position="204"/>
    </location>
</feature>
<dbReference type="VEuPathDB" id="MicrosporidiaDB:M153_15900016707"/>
<dbReference type="Proteomes" id="UP000051530">
    <property type="component" value="Unassembled WGS sequence"/>
</dbReference>
<gene>
    <name evidence="2" type="ORF">M153_15900016707</name>
</gene>